<evidence type="ECO:0000313" key="3">
    <source>
        <dbReference type="Proteomes" id="UP000218209"/>
    </source>
</evidence>
<accession>A0A1X6PJX5</accession>
<dbReference type="AlphaFoldDB" id="A0A1X6PJX5"/>
<keyword evidence="3" id="KW-1185">Reference proteome</keyword>
<dbReference type="Proteomes" id="UP000218209">
    <property type="component" value="Unassembled WGS sequence"/>
</dbReference>
<name>A0A1X6PJX5_PORUM</name>
<evidence type="ECO:0000256" key="1">
    <source>
        <dbReference type="SAM" id="MobiDB-lite"/>
    </source>
</evidence>
<organism evidence="2 3">
    <name type="scientific">Porphyra umbilicalis</name>
    <name type="common">Purple laver</name>
    <name type="synonym">Red alga</name>
    <dbReference type="NCBI Taxonomy" id="2786"/>
    <lineage>
        <taxon>Eukaryota</taxon>
        <taxon>Rhodophyta</taxon>
        <taxon>Bangiophyceae</taxon>
        <taxon>Bangiales</taxon>
        <taxon>Bangiaceae</taxon>
        <taxon>Porphyra</taxon>
    </lineage>
</organism>
<sequence length="95" mass="9915">MASRKAGSSSTSLPHEVKTTKEADEAAADHVTHKPEAGKTSNATAADETTQAPADDAPVACLPLRDLASRFRDSCLPSSDVAASLVRSLPNPKRM</sequence>
<feature type="compositionally biased region" description="Polar residues" evidence="1">
    <location>
        <begin position="39"/>
        <end position="52"/>
    </location>
</feature>
<gene>
    <name evidence="2" type="ORF">BU14_0025s0029</name>
</gene>
<feature type="region of interest" description="Disordered" evidence="1">
    <location>
        <begin position="1"/>
        <end position="59"/>
    </location>
</feature>
<reference evidence="2 3" key="1">
    <citation type="submission" date="2017-03" db="EMBL/GenBank/DDBJ databases">
        <title>WGS assembly of Porphyra umbilicalis.</title>
        <authorList>
            <person name="Brawley S.H."/>
            <person name="Blouin N.A."/>
            <person name="Ficko-Blean E."/>
            <person name="Wheeler G.L."/>
            <person name="Lohr M."/>
            <person name="Goodson H.V."/>
            <person name="Jenkins J.W."/>
            <person name="Blaby-Haas C.E."/>
            <person name="Helliwell K.E."/>
            <person name="Chan C."/>
            <person name="Marriage T."/>
            <person name="Bhattacharya D."/>
            <person name="Klein A.S."/>
            <person name="Badis Y."/>
            <person name="Brodie J."/>
            <person name="Cao Y."/>
            <person name="Collen J."/>
            <person name="Dittami S.M."/>
            <person name="Gachon C.M."/>
            <person name="Green B.R."/>
            <person name="Karpowicz S."/>
            <person name="Kim J.W."/>
            <person name="Kudahl U."/>
            <person name="Lin S."/>
            <person name="Michel G."/>
            <person name="Mittag M."/>
            <person name="Olson B.J."/>
            <person name="Pangilinan J."/>
            <person name="Peng Y."/>
            <person name="Qiu H."/>
            <person name="Shu S."/>
            <person name="Singer J.T."/>
            <person name="Smith A.G."/>
            <person name="Sprecher B.N."/>
            <person name="Wagner V."/>
            <person name="Wang W."/>
            <person name="Wang Z.-Y."/>
            <person name="Yan J."/>
            <person name="Yarish C."/>
            <person name="Zoeuner-Riek S."/>
            <person name="Zhuang Y."/>
            <person name="Zou Y."/>
            <person name="Lindquist E.A."/>
            <person name="Grimwood J."/>
            <person name="Barry K."/>
            <person name="Rokhsar D.S."/>
            <person name="Schmutz J."/>
            <person name="Stiller J.W."/>
            <person name="Grossman A.R."/>
            <person name="Prochnik S.E."/>
        </authorList>
    </citation>
    <scope>NUCLEOTIDE SEQUENCE [LARGE SCALE GENOMIC DNA]</scope>
    <source>
        <strain evidence="2">4086291</strain>
    </source>
</reference>
<dbReference type="EMBL" id="KV918765">
    <property type="protein sequence ID" value="OSX81147.1"/>
    <property type="molecule type" value="Genomic_DNA"/>
</dbReference>
<feature type="compositionally biased region" description="Polar residues" evidence="1">
    <location>
        <begin position="1"/>
        <end position="13"/>
    </location>
</feature>
<evidence type="ECO:0000313" key="2">
    <source>
        <dbReference type="EMBL" id="OSX81147.1"/>
    </source>
</evidence>
<feature type="compositionally biased region" description="Basic and acidic residues" evidence="1">
    <location>
        <begin position="15"/>
        <end position="37"/>
    </location>
</feature>
<protein>
    <submittedName>
        <fullName evidence="2">Uncharacterized protein</fullName>
    </submittedName>
</protein>
<proteinExistence type="predicted"/>